<protein>
    <submittedName>
        <fullName evidence="2">Uncharacterized protein</fullName>
    </submittedName>
</protein>
<organism evidence="2 4">
    <name type="scientific">Deinococcus lacus</name>
    <dbReference type="NCBI Taxonomy" id="392561"/>
    <lineage>
        <taxon>Bacteria</taxon>
        <taxon>Thermotogati</taxon>
        <taxon>Deinococcota</taxon>
        <taxon>Deinococci</taxon>
        <taxon>Deinococcales</taxon>
        <taxon>Deinococcaceae</taxon>
        <taxon>Deinococcus</taxon>
    </lineage>
</organism>
<gene>
    <name evidence="2" type="ORF">ACFP81_14700</name>
    <name evidence="3" type="ORF">ACFP81_15105</name>
</gene>
<dbReference type="EMBL" id="JBHSWD010000006">
    <property type="protein sequence ID" value="MFC6593138.1"/>
    <property type="molecule type" value="Genomic_DNA"/>
</dbReference>
<proteinExistence type="predicted"/>
<name>A0ABW1YI32_9DEIO</name>
<reference evidence="2" key="3">
    <citation type="submission" date="2024-09" db="EMBL/GenBank/DDBJ databases">
        <authorList>
            <person name="Sun Q."/>
            <person name="Mori K."/>
        </authorList>
    </citation>
    <scope>NUCLEOTIDE SEQUENCE</scope>
    <source>
        <strain evidence="2">NBRC 112440</strain>
    </source>
</reference>
<dbReference type="EMBL" id="JBHSWD010000006">
    <property type="protein sequence ID" value="MFC6593211.1"/>
    <property type="molecule type" value="Genomic_DNA"/>
</dbReference>
<feature type="region of interest" description="Disordered" evidence="1">
    <location>
        <begin position="40"/>
        <end position="70"/>
    </location>
</feature>
<dbReference type="Proteomes" id="UP001596297">
    <property type="component" value="Unassembled WGS sequence"/>
</dbReference>
<evidence type="ECO:0000313" key="2">
    <source>
        <dbReference type="EMBL" id="MFC6593138.1"/>
    </source>
</evidence>
<comment type="caution">
    <text evidence="2">The sequence shown here is derived from an EMBL/GenBank/DDBJ whole genome shotgun (WGS) entry which is preliminary data.</text>
</comment>
<accession>A0ABW1YI32</accession>
<reference evidence="4" key="2">
    <citation type="journal article" date="2019" name="Int. J. Syst. Evol. Microbiol.">
        <title>The Global Catalogue of Microorganisms (GCM) 10K type strain sequencing project: providing services to taxonomists for standard genome sequencing and annotation.</title>
        <authorList>
            <consortium name="The Broad Institute Genomics Platform"/>
            <consortium name="The Broad Institute Genome Sequencing Center for Infectious Disease"/>
            <person name="Wu L."/>
            <person name="Ma J."/>
        </authorList>
    </citation>
    <scope>NUCLEOTIDE SEQUENCE [LARGE SCALE GENOMIC DNA]</scope>
    <source>
        <strain evidence="4">CGMCC 1.15772</strain>
    </source>
</reference>
<evidence type="ECO:0000313" key="4">
    <source>
        <dbReference type="Proteomes" id="UP001596297"/>
    </source>
</evidence>
<reference evidence="2" key="1">
    <citation type="journal article" date="2014" name="Int. J. Syst. Evol. Microbiol.">
        <title>Complete genome of a new Firmicutes species belonging to the dominant human colonic microbiota ('Ruminococcus bicirculans') reveals two chromosomes and a selective capacity to utilize plant glucans.</title>
        <authorList>
            <consortium name="NISC Comparative Sequencing Program"/>
            <person name="Wegmann U."/>
            <person name="Louis P."/>
            <person name="Goesmann A."/>
            <person name="Henrissat B."/>
            <person name="Duncan S.H."/>
            <person name="Flint H.J."/>
        </authorList>
    </citation>
    <scope>NUCLEOTIDE SEQUENCE</scope>
    <source>
        <strain evidence="2">NBRC 112440</strain>
    </source>
</reference>
<dbReference type="RefSeq" id="WP_380084213.1">
    <property type="nucleotide sequence ID" value="NZ_JBHSWD010000006.1"/>
</dbReference>
<evidence type="ECO:0000256" key="1">
    <source>
        <dbReference type="SAM" id="MobiDB-lite"/>
    </source>
</evidence>
<keyword evidence="4" id="KW-1185">Reference proteome</keyword>
<evidence type="ECO:0000313" key="3">
    <source>
        <dbReference type="EMBL" id="MFC6593211.1"/>
    </source>
</evidence>
<sequence>MGCQARADGAAIPGYYDPAKPVIIFVHGWQEGYVKNGLLAGAPRPPGAKTSGSRRARSTWPMSGWRVAGT</sequence>